<keyword evidence="5 6" id="KW-0472">Membrane</keyword>
<keyword evidence="2" id="KW-0813">Transport</keyword>
<feature type="transmembrane region" description="Helical" evidence="6">
    <location>
        <begin position="429"/>
        <end position="454"/>
    </location>
</feature>
<dbReference type="RefSeq" id="WP_131839991.1">
    <property type="nucleotide sequence ID" value="NZ_SLWB01000013.1"/>
</dbReference>
<sequence>MQAHESSYNRNILLLLVVLTSFMNPFLGAAVNIALPKISESLGMDAIAMSWVSMSFLLSSAVFLVPMGKVADIVGRKRVFFIGNIILTLASILCAISFSAPMLLASRVVQGIGASMVFGTSMALITSAFPPYERGKAIGIAVSSVYLGLSVAPVLGGVLTQYLGWRNLFYTTIPVSIFVIAATLRYLKAEWAEAKGEKFDFKGSVIYVVFMSMLMVGFTRLPDPLAIVITAIGVVGLVVFVLVELRVESPVLSISLFRNNRVFALSNLAALINYAATFAIGFLLSLFLQYIKGLPPRDAGMLLVTQPVVMTLFASFSGRLSDRYSSNVLSSIGMAIIVLGLFMLTIIDGSTKNGYIIFCLMILGMGFGVFSSPNTNSIMGAVEKRYLGIASATVSTMRLTGQMLSMGIATLLIHLYIGSATDISANKAVFLKSVQVSFVLFAGLCTLGVFASLARRKH</sequence>
<dbReference type="PROSITE" id="PS00216">
    <property type="entry name" value="SUGAR_TRANSPORT_1"/>
    <property type="match status" value="1"/>
</dbReference>
<protein>
    <submittedName>
        <fullName evidence="8">EmrB/QacA subfamily drug resistance transporter</fullName>
    </submittedName>
</protein>
<feature type="transmembrane region" description="Helical" evidence="6">
    <location>
        <begin position="12"/>
        <end position="35"/>
    </location>
</feature>
<dbReference type="PANTHER" id="PTHR42718:SF9">
    <property type="entry name" value="MAJOR FACILITATOR SUPERFAMILY MULTIDRUG TRANSPORTER MFSC"/>
    <property type="match status" value="1"/>
</dbReference>
<dbReference type="Proteomes" id="UP000294830">
    <property type="component" value="Unassembled WGS sequence"/>
</dbReference>
<proteinExistence type="predicted"/>
<dbReference type="InterPro" id="IPR005829">
    <property type="entry name" value="Sugar_transporter_CS"/>
</dbReference>
<dbReference type="GO" id="GO:0016020">
    <property type="term" value="C:membrane"/>
    <property type="evidence" value="ECO:0007669"/>
    <property type="project" value="UniProtKB-SubCell"/>
</dbReference>
<evidence type="ECO:0000256" key="5">
    <source>
        <dbReference type="ARBA" id="ARBA00023136"/>
    </source>
</evidence>
<evidence type="ECO:0000313" key="9">
    <source>
        <dbReference type="Proteomes" id="UP000294830"/>
    </source>
</evidence>
<dbReference type="AlphaFoldDB" id="A0A4R2ECJ9"/>
<dbReference type="Pfam" id="PF07690">
    <property type="entry name" value="MFS_1"/>
    <property type="match status" value="1"/>
</dbReference>
<dbReference type="Gene3D" id="1.20.1720.10">
    <property type="entry name" value="Multidrug resistance protein D"/>
    <property type="match status" value="1"/>
</dbReference>
<feature type="transmembrane region" description="Helical" evidence="6">
    <location>
        <begin position="79"/>
        <end position="98"/>
    </location>
</feature>
<dbReference type="OrthoDB" id="9807274at2"/>
<organism evidence="8 9">
    <name type="scientific">Acetobacteroides hydrogenigenes</name>
    <dbReference type="NCBI Taxonomy" id="979970"/>
    <lineage>
        <taxon>Bacteria</taxon>
        <taxon>Pseudomonadati</taxon>
        <taxon>Bacteroidota</taxon>
        <taxon>Bacteroidia</taxon>
        <taxon>Bacteroidales</taxon>
        <taxon>Rikenellaceae</taxon>
        <taxon>Acetobacteroides</taxon>
    </lineage>
</organism>
<feature type="transmembrane region" description="Helical" evidence="6">
    <location>
        <begin position="264"/>
        <end position="287"/>
    </location>
</feature>
<feature type="transmembrane region" description="Helical" evidence="6">
    <location>
        <begin position="353"/>
        <end position="370"/>
    </location>
</feature>
<feature type="transmembrane region" description="Helical" evidence="6">
    <location>
        <begin position="47"/>
        <end position="67"/>
    </location>
</feature>
<dbReference type="CDD" id="cd17321">
    <property type="entry name" value="MFS_MMR_MDR_like"/>
    <property type="match status" value="1"/>
</dbReference>
<dbReference type="InterPro" id="IPR020846">
    <property type="entry name" value="MFS_dom"/>
</dbReference>
<feature type="transmembrane region" description="Helical" evidence="6">
    <location>
        <begin position="399"/>
        <end position="417"/>
    </location>
</feature>
<evidence type="ECO:0000256" key="4">
    <source>
        <dbReference type="ARBA" id="ARBA00022989"/>
    </source>
</evidence>
<dbReference type="EMBL" id="SLWB01000013">
    <property type="protein sequence ID" value="TCN64572.1"/>
    <property type="molecule type" value="Genomic_DNA"/>
</dbReference>
<name>A0A4R2ECJ9_9BACT</name>
<comment type="caution">
    <text evidence="8">The sequence shown here is derived from an EMBL/GenBank/DDBJ whole genome shotgun (WGS) entry which is preliminary data.</text>
</comment>
<feature type="transmembrane region" description="Helical" evidence="6">
    <location>
        <begin position="168"/>
        <end position="187"/>
    </location>
</feature>
<keyword evidence="9" id="KW-1185">Reference proteome</keyword>
<reference evidence="8 9" key="1">
    <citation type="submission" date="2019-03" db="EMBL/GenBank/DDBJ databases">
        <title>Genomic Encyclopedia of Archaeal and Bacterial Type Strains, Phase II (KMG-II): from individual species to whole genera.</title>
        <authorList>
            <person name="Goeker M."/>
        </authorList>
    </citation>
    <scope>NUCLEOTIDE SEQUENCE [LARGE SCALE GENOMIC DNA]</scope>
    <source>
        <strain evidence="8 9">RL-C</strain>
    </source>
</reference>
<evidence type="ECO:0000313" key="8">
    <source>
        <dbReference type="EMBL" id="TCN64572.1"/>
    </source>
</evidence>
<dbReference type="PANTHER" id="PTHR42718">
    <property type="entry name" value="MAJOR FACILITATOR SUPERFAMILY MULTIDRUG TRANSPORTER MFSC"/>
    <property type="match status" value="1"/>
</dbReference>
<dbReference type="PRINTS" id="PR01036">
    <property type="entry name" value="TCRTETB"/>
</dbReference>
<feature type="transmembrane region" description="Helical" evidence="6">
    <location>
        <begin position="104"/>
        <end position="125"/>
    </location>
</feature>
<dbReference type="InterPro" id="IPR011701">
    <property type="entry name" value="MFS"/>
</dbReference>
<dbReference type="PROSITE" id="PS50850">
    <property type="entry name" value="MFS"/>
    <property type="match status" value="1"/>
</dbReference>
<evidence type="ECO:0000256" key="3">
    <source>
        <dbReference type="ARBA" id="ARBA00022692"/>
    </source>
</evidence>
<evidence type="ECO:0000256" key="2">
    <source>
        <dbReference type="ARBA" id="ARBA00022448"/>
    </source>
</evidence>
<feature type="domain" description="Major facilitator superfamily (MFS) profile" evidence="7">
    <location>
        <begin position="13"/>
        <end position="458"/>
    </location>
</feature>
<keyword evidence="4 6" id="KW-1133">Transmembrane helix</keyword>
<dbReference type="GO" id="GO:0022857">
    <property type="term" value="F:transmembrane transporter activity"/>
    <property type="evidence" value="ECO:0007669"/>
    <property type="project" value="InterPro"/>
</dbReference>
<gene>
    <name evidence="8" type="ORF">CLV25_113100</name>
</gene>
<accession>A0A4R2ECJ9</accession>
<feature type="transmembrane region" description="Helical" evidence="6">
    <location>
        <begin position="299"/>
        <end position="316"/>
    </location>
</feature>
<evidence type="ECO:0000256" key="1">
    <source>
        <dbReference type="ARBA" id="ARBA00004141"/>
    </source>
</evidence>
<keyword evidence="3 6" id="KW-0812">Transmembrane</keyword>
<dbReference type="InterPro" id="IPR036259">
    <property type="entry name" value="MFS_trans_sf"/>
</dbReference>
<comment type="subcellular location">
    <subcellularLocation>
        <location evidence="1">Membrane</location>
        <topology evidence="1">Multi-pass membrane protein</topology>
    </subcellularLocation>
</comment>
<feature type="transmembrane region" description="Helical" evidence="6">
    <location>
        <begin position="137"/>
        <end position="162"/>
    </location>
</feature>
<evidence type="ECO:0000256" key="6">
    <source>
        <dbReference type="SAM" id="Phobius"/>
    </source>
</evidence>
<feature type="transmembrane region" description="Helical" evidence="6">
    <location>
        <begin position="328"/>
        <end position="347"/>
    </location>
</feature>
<dbReference type="Gene3D" id="1.20.1250.20">
    <property type="entry name" value="MFS general substrate transporter like domains"/>
    <property type="match status" value="1"/>
</dbReference>
<feature type="transmembrane region" description="Helical" evidence="6">
    <location>
        <begin position="224"/>
        <end position="243"/>
    </location>
</feature>
<feature type="transmembrane region" description="Helical" evidence="6">
    <location>
        <begin position="199"/>
        <end position="218"/>
    </location>
</feature>
<dbReference type="SUPFAM" id="SSF103473">
    <property type="entry name" value="MFS general substrate transporter"/>
    <property type="match status" value="1"/>
</dbReference>
<evidence type="ECO:0000259" key="7">
    <source>
        <dbReference type="PROSITE" id="PS50850"/>
    </source>
</evidence>